<dbReference type="PANTHER" id="PTHR23088:SF27">
    <property type="entry name" value="DEAMINATED GLUTATHIONE AMIDASE"/>
    <property type="match status" value="1"/>
</dbReference>
<dbReference type="PANTHER" id="PTHR23088">
    <property type="entry name" value="NITRILASE-RELATED"/>
    <property type="match status" value="1"/>
</dbReference>
<comment type="similarity">
    <text evidence="1">Belongs to the carbon-nitrogen hydrolase superfamily. NIT1/NIT2 family.</text>
</comment>
<evidence type="ECO:0000256" key="1">
    <source>
        <dbReference type="ARBA" id="ARBA00010613"/>
    </source>
</evidence>
<dbReference type="RefSeq" id="WP_343761992.1">
    <property type="nucleotide sequence ID" value="NZ_BAAACG010000010.1"/>
</dbReference>
<dbReference type="InterPro" id="IPR003010">
    <property type="entry name" value="C-N_Hydrolase"/>
</dbReference>
<protein>
    <submittedName>
        <fullName evidence="3">Nitrilase family protein</fullName>
    </submittedName>
</protein>
<name>A0ABN1JLS3_9CLOT</name>
<keyword evidence="4" id="KW-1185">Reference proteome</keyword>
<dbReference type="Pfam" id="PF00795">
    <property type="entry name" value="CN_hydrolase"/>
    <property type="match status" value="1"/>
</dbReference>
<reference evidence="3 4" key="1">
    <citation type="journal article" date="2019" name="Int. J. Syst. Evol. Microbiol.">
        <title>The Global Catalogue of Microorganisms (GCM) 10K type strain sequencing project: providing services to taxonomists for standard genome sequencing and annotation.</title>
        <authorList>
            <consortium name="The Broad Institute Genomics Platform"/>
            <consortium name="The Broad Institute Genome Sequencing Center for Infectious Disease"/>
            <person name="Wu L."/>
            <person name="Ma J."/>
        </authorList>
    </citation>
    <scope>NUCLEOTIDE SEQUENCE [LARGE SCALE GENOMIC DNA]</scope>
    <source>
        <strain evidence="3 4">JCM 1407</strain>
    </source>
</reference>
<dbReference type="PROSITE" id="PS50263">
    <property type="entry name" value="CN_HYDROLASE"/>
    <property type="match status" value="1"/>
</dbReference>
<dbReference type="InterPro" id="IPR001110">
    <property type="entry name" value="UPF0012_CS"/>
</dbReference>
<gene>
    <name evidence="3" type="ORF">GCM10008906_25080</name>
</gene>
<evidence type="ECO:0000313" key="3">
    <source>
        <dbReference type="EMBL" id="GAA0742489.1"/>
    </source>
</evidence>
<dbReference type="InterPro" id="IPR036526">
    <property type="entry name" value="C-N_Hydrolase_sf"/>
</dbReference>
<proteinExistence type="inferred from homology"/>
<organism evidence="3 4">
    <name type="scientific">Clostridium oceanicum</name>
    <dbReference type="NCBI Taxonomy" id="1543"/>
    <lineage>
        <taxon>Bacteria</taxon>
        <taxon>Bacillati</taxon>
        <taxon>Bacillota</taxon>
        <taxon>Clostridia</taxon>
        <taxon>Eubacteriales</taxon>
        <taxon>Clostridiaceae</taxon>
        <taxon>Clostridium</taxon>
    </lineage>
</organism>
<dbReference type="Gene3D" id="3.60.110.10">
    <property type="entry name" value="Carbon-nitrogen hydrolase"/>
    <property type="match status" value="1"/>
</dbReference>
<feature type="domain" description="CN hydrolase" evidence="2">
    <location>
        <begin position="4"/>
        <end position="236"/>
    </location>
</feature>
<accession>A0ABN1JLS3</accession>
<sequence>MNKFRIALVQMESIVSNKEENLTKISDFVDKASDKGAEIICFPEISLCGYDRNFPRNLREKIPGCISSRLLKMSKNKNITIIVGLLEIENSIRYITQVVTFPDGRVEKYRKTHLGENEKKFCLAGDELPVFKINSLKNIEEVKFGIGICYDLHFPEVVSIMSRQGAQIIFAPFASPMNGEKRFSVWEKYMAARAYDNRVYIAACNFKGLALWNQYGNLVSSYKKDDENIIVFDLDLENLKNIREGKRGPMKNPFYLKDRRWELYKKYN</sequence>
<evidence type="ECO:0000313" key="4">
    <source>
        <dbReference type="Proteomes" id="UP001501510"/>
    </source>
</evidence>
<dbReference type="EMBL" id="BAAACG010000010">
    <property type="protein sequence ID" value="GAA0742489.1"/>
    <property type="molecule type" value="Genomic_DNA"/>
</dbReference>
<dbReference type="Proteomes" id="UP001501510">
    <property type="component" value="Unassembled WGS sequence"/>
</dbReference>
<dbReference type="PROSITE" id="PS01227">
    <property type="entry name" value="UPF0012"/>
    <property type="match status" value="1"/>
</dbReference>
<dbReference type="SUPFAM" id="SSF56317">
    <property type="entry name" value="Carbon-nitrogen hydrolase"/>
    <property type="match status" value="1"/>
</dbReference>
<comment type="caution">
    <text evidence="3">The sequence shown here is derived from an EMBL/GenBank/DDBJ whole genome shotgun (WGS) entry which is preliminary data.</text>
</comment>
<evidence type="ECO:0000259" key="2">
    <source>
        <dbReference type="PROSITE" id="PS50263"/>
    </source>
</evidence>